<dbReference type="InterPro" id="IPR029058">
    <property type="entry name" value="AB_hydrolase_fold"/>
</dbReference>
<dbReference type="RefSeq" id="WP_108685839.1">
    <property type="nucleotide sequence ID" value="NZ_QCYK01000001.1"/>
</dbReference>
<name>A0A2T7BNI1_9BACT</name>
<dbReference type="GO" id="GO:0006508">
    <property type="term" value="P:proteolysis"/>
    <property type="evidence" value="ECO:0007669"/>
    <property type="project" value="InterPro"/>
</dbReference>
<evidence type="ECO:0000313" key="5">
    <source>
        <dbReference type="EMBL" id="PUZ29200.1"/>
    </source>
</evidence>
<evidence type="ECO:0000313" key="6">
    <source>
        <dbReference type="Proteomes" id="UP000244450"/>
    </source>
</evidence>
<comment type="caution">
    <text evidence="5">The sequence shown here is derived from an EMBL/GenBank/DDBJ whole genome shotgun (WGS) entry which is preliminary data.</text>
</comment>
<dbReference type="PANTHER" id="PTHR43037:SF1">
    <property type="entry name" value="BLL1128 PROTEIN"/>
    <property type="match status" value="1"/>
</dbReference>
<dbReference type="PANTHER" id="PTHR43037">
    <property type="entry name" value="UNNAMED PRODUCT-RELATED"/>
    <property type="match status" value="1"/>
</dbReference>
<keyword evidence="6" id="KW-1185">Reference proteome</keyword>
<dbReference type="InterPro" id="IPR001375">
    <property type="entry name" value="Peptidase_S9_cat"/>
</dbReference>
<dbReference type="AlphaFoldDB" id="A0A2T7BNI1"/>
<reference evidence="5 6" key="1">
    <citation type="submission" date="2018-04" db="EMBL/GenBank/DDBJ databases">
        <title>Chitinophaga fuyangensis sp. nov., isolated from soil in a chemical factory.</title>
        <authorList>
            <person name="Chen K."/>
        </authorList>
    </citation>
    <scope>NUCLEOTIDE SEQUENCE [LARGE SCALE GENOMIC DNA]</scope>
    <source>
        <strain evidence="5 6">LY-1</strain>
    </source>
</reference>
<evidence type="ECO:0000256" key="1">
    <source>
        <dbReference type="ARBA" id="ARBA00022729"/>
    </source>
</evidence>
<dbReference type="EMBL" id="QCYK01000001">
    <property type="protein sequence ID" value="PUZ29200.1"/>
    <property type="molecule type" value="Genomic_DNA"/>
</dbReference>
<dbReference type="Pfam" id="PF00326">
    <property type="entry name" value="Peptidase_S9"/>
    <property type="match status" value="1"/>
</dbReference>
<organism evidence="5 6">
    <name type="scientific">Chitinophaga parva</name>
    <dbReference type="NCBI Taxonomy" id="2169414"/>
    <lineage>
        <taxon>Bacteria</taxon>
        <taxon>Pseudomonadati</taxon>
        <taxon>Bacteroidota</taxon>
        <taxon>Chitinophagia</taxon>
        <taxon>Chitinophagales</taxon>
        <taxon>Chitinophagaceae</taxon>
        <taxon>Chitinophaga</taxon>
    </lineage>
</organism>
<dbReference type="GO" id="GO:0008236">
    <property type="term" value="F:serine-type peptidase activity"/>
    <property type="evidence" value="ECO:0007669"/>
    <property type="project" value="InterPro"/>
</dbReference>
<keyword evidence="1 3" id="KW-0732">Signal</keyword>
<feature type="signal peptide" evidence="3">
    <location>
        <begin position="1"/>
        <end position="24"/>
    </location>
</feature>
<sequence>MIKPLKAFPLLGILAILVSVSITACTKQGTDVIPSKPSDTTKPVTPPPPVADSFQLRDTGVSIITMPQPVGNMSQYLQYIPAGYNDKKTYKWPLVFFLHGVGEMGYDASILKSVGLCKVAPGKPFIVIAPQAHANWWNNDALVQFYQQIIKQYHVDTSRIYLTGLSMGGYGTWTLAISHPKWFAALVPISGGGDSSQVKVLKNVPVWDFHNADDPTVAVQNSRMMVAALKAAGGNVQYTENPTGGHDAWTKAYASADLYTWMLAQKKP</sequence>
<dbReference type="InterPro" id="IPR050955">
    <property type="entry name" value="Plant_Biomass_Hydrol_Est"/>
</dbReference>
<evidence type="ECO:0000256" key="3">
    <source>
        <dbReference type="SAM" id="SignalP"/>
    </source>
</evidence>
<gene>
    <name evidence="5" type="ORF">DCC81_06980</name>
</gene>
<dbReference type="PROSITE" id="PS51257">
    <property type="entry name" value="PROKAR_LIPOPROTEIN"/>
    <property type="match status" value="1"/>
</dbReference>
<feature type="region of interest" description="Disordered" evidence="2">
    <location>
        <begin position="31"/>
        <end position="50"/>
    </location>
</feature>
<proteinExistence type="predicted"/>
<evidence type="ECO:0000256" key="2">
    <source>
        <dbReference type="SAM" id="MobiDB-lite"/>
    </source>
</evidence>
<protein>
    <submittedName>
        <fullName evidence="5">Phospholipase</fullName>
    </submittedName>
</protein>
<evidence type="ECO:0000259" key="4">
    <source>
        <dbReference type="Pfam" id="PF00326"/>
    </source>
</evidence>
<feature type="compositionally biased region" description="Low complexity" evidence="2">
    <location>
        <begin position="34"/>
        <end position="43"/>
    </location>
</feature>
<dbReference type="Gene3D" id="3.40.50.1820">
    <property type="entry name" value="alpha/beta hydrolase"/>
    <property type="match status" value="1"/>
</dbReference>
<dbReference type="SUPFAM" id="SSF53474">
    <property type="entry name" value="alpha/beta-Hydrolases"/>
    <property type="match status" value="1"/>
</dbReference>
<dbReference type="Proteomes" id="UP000244450">
    <property type="component" value="Unassembled WGS sequence"/>
</dbReference>
<accession>A0A2T7BNI1</accession>
<feature type="domain" description="Peptidase S9 prolyl oligopeptidase catalytic" evidence="4">
    <location>
        <begin position="142"/>
        <end position="191"/>
    </location>
</feature>
<feature type="chain" id="PRO_5015773510" evidence="3">
    <location>
        <begin position="25"/>
        <end position="268"/>
    </location>
</feature>
<dbReference type="OrthoDB" id="9764953at2"/>